<evidence type="ECO:0000256" key="4">
    <source>
        <dbReference type="ARBA" id="ARBA00022741"/>
    </source>
</evidence>
<dbReference type="NCBIfam" id="TIGR00362">
    <property type="entry name" value="DnaA"/>
    <property type="match status" value="1"/>
</dbReference>
<evidence type="ECO:0000313" key="14">
    <source>
        <dbReference type="EMBL" id="VWL84824.1"/>
    </source>
</evidence>
<dbReference type="SUPFAM" id="SSF48295">
    <property type="entry name" value="TrpR-like"/>
    <property type="match status" value="1"/>
</dbReference>
<dbReference type="InterPro" id="IPR001957">
    <property type="entry name" value="Chromosome_initiator_DnaA"/>
</dbReference>
<dbReference type="PRINTS" id="PR00051">
    <property type="entry name" value="DNAA"/>
</dbReference>
<evidence type="ECO:0000256" key="2">
    <source>
        <dbReference type="ARBA" id="ARBA00022490"/>
    </source>
</evidence>
<evidence type="ECO:0000256" key="10">
    <source>
        <dbReference type="RuleBase" id="RU000577"/>
    </source>
</evidence>
<name>A0A6I8M4J1_9FUSO</name>
<dbReference type="CDD" id="cd00009">
    <property type="entry name" value="AAA"/>
    <property type="match status" value="1"/>
</dbReference>
<evidence type="ECO:0000256" key="6">
    <source>
        <dbReference type="ARBA" id="ARBA00023121"/>
    </source>
</evidence>
<comment type="domain">
    <text evidence="8">Domain I is involved in oligomerization and binding regulators, domain II is flexibile and of varying length in different bacteria, domain III forms the AAA+ region, while domain IV binds dsDNA.</text>
</comment>
<dbReference type="Pfam" id="PF00308">
    <property type="entry name" value="Bac_DnaA"/>
    <property type="match status" value="1"/>
</dbReference>
<comment type="subunit">
    <text evidence="8">Oligomerizes as a right-handed, spiral filament on DNA at oriC.</text>
</comment>
<dbReference type="Proteomes" id="UP000419017">
    <property type="component" value="Unassembled WGS sequence"/>
</dbReference>
<comment type="function">
    <text evidence="8 10">Plays an essential role in the initiation and regulation of chromosomal replication. ATP-DnaA binds to the origin of replication (oriC) to initiate formation of the DNA replication initiation complex once per cell cycle. Binds the DnaA box (a 9 base pair repeat at the origin) and separates the double-stranded (ds)DNA. Forms a right-handed helical filament on oriC DNA; dsDNA binds to the exterior of the filament while single-stranded (ss)DNA is stabiized in the filament's interior. The ATP-DnaA-oriC complex binds and stabilizes one strand of the AT-rich DNA unwinding element (DUE), permitting loading of DNA polymerase. After initiation quickly degrades to an ADP-DnaA complex that is not apt for DNA replication. Binds acidic phospholipids.</text>
</comment>
<organism evidence="14 15">
    <name type="scientific">Oceanivirga miroungae</name>
    <dbReference type="NCBI Taxonomy" id="1130046"/>
    <lineage>
        <taxon>Bacteria</taxon>
        <taxon>Fusobacteriati</taxon>
        <taxon>Fusobacteriota</taxon>
        <taxon>Fusobacteriia</taxon>
        <taxon>Fusobacteriales</taxon>
        <taxon>Leptotrichiaceae</taxon>
        <taxon>Oceanivirga</taxon>
    </lineage>
</organism>
<dbReference type="InterPro" id="IPR020591">
    <property type="entry name" value="Chromosome_initiator_DnaA-like"/>
</dbReference>
<keyword evidence="6 8" id="KW-0446">Lipid-binding</keyword>
<dbReference type="Gene3D" id="3.40.50.300">
    <property type="entry name" value="P-loop containing nucleotide triphosphate hydrolases"/>
    <property type="match status" value="1"/>
</dbReference>
<feature type="region of interest" description="Domain I, interacts with DnaA modulators" evidence="8">
    <location>
        <begin position="1"/>
        <end position="103"/>
    </location>
</feature>
<dbReference type="CDD" id="cd06571">
    <property type="entry name" value="Bac_DnaA_C"/>
    <property type="match status" value="1"/>
</dbReference>
<feature type="domain" description="AAA+ ATPase" evidence="12">
    <location>
        <begin position="146"/>
        <end position="288"/>
    </location>
</feature>
<dbReference type="GO" id="GO:0005737">
    <property type="term" value="C:cytoplasm"/>
    <property type="evidence" value="ECO:0007669"/>
    <property type="project" value="UniProtKB-SubCell"/>
</dbReference>
<comment type="similarity">
    <text evidence="1 8 11">Belongs to the DnaA family.</text>
</comment>
<dbReference type="GO" id="GO:0006275">
    <property type="term" value="P:regulation of DNA replication"/>
    <property type="evidence" value="ECO:0007669"/>
    <property type="project" value="UniProtKB-UniRule"/>
</dbReference>
<evidence type="ECO:0000256" key="3">
    <source>
        <dbReference type="ARBA" id="ARBA00022705"/>
    </source>
</evidence>
<keyword evidence="7 8" id="KW-0238">DNA-binding</keyword>
<accession>A0A6I8M4J1</accession>
<dbReference type="InterPro" id="IPR003593">
    <property type="entry name" value="AAA+_ATPase"/>
</dbReference>
<evidence type="ECO:0000256" key="7">
    <source>
        <dbReference type="ARBA" id="ARBA00023125"/>
    </source>
</evidence>
<evidence type="ECO:0000256" key="5">
    <source>
        <dbReference type="ARBA" id="ARBA00022840"/>
    </source>
</evidence>
<feature type="domain" description="Chromosomal replication initiator DnaA C-terminal" evidence="13">
    <location>
        <begin position="371"/>
        <end position="439"/>
    </location>
</feature>
<feature type="binding site" evidence="8">
    <location>
        <position position="161"/>
    </location>
    <ligand>
        <name>ATP</name>
        <dbReference type="ChEBI" id="CHEBI:30616"/>
    </ligand>
</feature>
<keyword evidence="5 8" id="KW-0067">ATP-binding</keyword>
<keyword evidence="2 8" id="KW-0963">Cytoplasm</keyword>
<dbReference type="GO" id="GO:0005886">
    <property type="term" value="C:plasma membrane"/>
    <property type="evidence" value="ECO:0007669"/>
    <property type="project" value="TreeGrafter"/>
</dbReference>
<feature type="binding site" evidence="8">
    <location>
        <position position="159"/>
    </location>
    <ligand>
        <name>ATP</name>
        <dbReference type="ChEBI" id="CHEBI:30616"/>
    </ligand>
</feature>
<keyword evidence="3 8" id="KW-0235">DNA replication</keyword>
<reference evidence="14 15" key="1">
    <citation type="submission" date="2019-10" db="EMBL/GenBank/DDBJ databases">
        <authorList>
            <person name="Blom J."/>
        </authorList>
    </citation>
    <scope>NUCLEOTIDE SEQUENCE [LARGE SCALE GENOMIC DNA]</scope>
    <source>
        <strain evidence="14 15">ES3154-GLU</strain>
    </source>
</reference>
<evidence type="ECO:0000256" key="11">
    <source>
        <dbReference type="RuleBase" id="RU004227"/>
    </source>
</evidence>
<dbReference type="PROSITE" id="PS01008">
    <property type="entry name" value="DNAA"/>
    <property type="match status" value="1"/>
</dbReference>
<dbReference type="Gene3D" id="1.10.1750.10">
    <property type="match status" value="1"/>
</dbReference>
<dbReference type="InterPro" id="IPR010921">
    <property type="entry name" value="Trp_repressor/repl_initiator"/>
</dbReference>
<dbReference type="InterPro" id="IPR013317">
    <property type="entry name" value="DnaA_dom"/>
</dbReference>
<dbReference type="AlphaFoldDB" id="A0A6I8M4J1"/>
<feature type="region of interest" description="Domain IV, binds dsDNA" evidence="8">
    <location>
        <begin position="344"/>
        <end position="462"/>
    </location>
</feature>
<evidence type="ECO:0000313" key="15">
    <source>
        <dbReference type="Proteomes" id="UP000419017"/>
    </source>
</evidence>
<gene>
    <name evidence="8" type="primary">dnaA</name>
    <name evidence="14" type="ORF">OMES3154_00078</name>
</gene>
<dbReference type="PANTHER" id="PTHR30050:SF2">
    <property type="entry name" value="CHROMOSOMAL REPLICATION INITIATOR PROTEIN DNAA"/>
    <property type="match status" value="1"/>
</dbReference>
<evidence type="ECO:0000256" key="8">
    <source>
        <dbReference type="HAMAP-Rule" id="MF_00377"/>
    </source>
</evidence>
<dbReference type="GO" id="GO:0006270">
    <property type="term" value="P:DNA replication initiation"/>
    <property type="evidence" value="ECO:0007669"/>
    <property type="project" value="UniProtKB-UniRule"/>
</dbReference>
<evidence type="ECO:0000256" key="1">
    <source>
        <dbReference type="ARBA" id="ARBA00006583"/>
    </source>
</evidence>
<evidence type="ECO:0000259" key="13">
    <source>
        <dbReference type="SMART" id="SM00760"/>
    </source>
</evidence>
<keyword evidence="15" id="KW-1185">Reference proteome</keyword>
<dbReference type="SMART" id="SM00382">
    <property type="entry name" value="AAA"/>
    <property type="match status" value="1"/>
</dbReference>
<dbReference type="InterPro" id="IPR018312">
    <property type="entry name" value="Chromosome_initiator_DnaA_CS"/>
</dbReference>
<dbReference type="GO" id="GO:0008289">
    <property type="term" value="F:lipid binding"/>
    <property type="evidence" value="ECO:0007669"/>
    <property type="project" value="UniProtKB-KW"/>
</dbReference>
<comment type="subcellular location">
    <subcellularLocation>
        <location evidence="8">Cytoplasm</location>
    </subcellularLocation>
</comment>
<protein>
    <recommendedName>
        <fullName evidence="8 9">Chromosomal replication initiator protein DnaA</fullName>
    </recommendedName>
</protein>
<dbReference type="SMART" id="SM00760">
    <property type="entry name" value="Bac_DnaA_C"/>
    <property type="match status" value="1"/>
</dbReference>
<dbReference type="Gene3D" id="1.10.8.60">
    <property type="match status" value="1"/>
</dbReference>
<dbReference type="Pfam" id="PF08299">
    <property type="entry name" value="Bac_DnaA_C"/>
    <property type="match status" value="1"/>
</dbReference>
<dbReference type="RefSeq" id="WP_156682880.1">
    <property type="nucleotide sequence ID" value="NZ_CABWIB010000001.1"/>
</dbReference>
<dbReference type="PANTHER" id="PTHR30050">
    <property type="entry name" value="CHROMOSOMAL REPLICATION INITIATOR PROTEIN DNAA"/>
    <property type="match status" value="1"/>
</dbReference>
<feature type="binding site" evidence="8">
    <location>
        <position position="160"/>
    </location>
    <ligand>
        <name>ATP</name>
        <dbReference type="ChEBI" id="CHEBI:30616"/>
    </ligand>
</feature>
<sequence length="462" mass="53759">MNKEKLANIFSIVSMMFKSSYGNSYETMLNQLSIEEIKNNICYLHTKNVVVANEFEEVKEKFLAILNNVLLISDIKIEDIVITREEKDYEIRYIDNNNEYIEEESFDTGLKEEFTMENFVAGKDPEFAYIVANQVIDIIVNDKKNVITPYLIYGASGLGKTHLGQAIGNAVLAKRPDKKVKYLTAEDFNNEFLEAIRRGNFKDSDSRDRSGSFRQKYRQLDLIIIDDIQFFERVFNRGTGSVEEEFFNTFNTLYLEKKQIVFISDRNPADIKNMQERIKTRIGEGVIVEMQRPDFSTRIAILKKYCEENNKKVNDRALEYIATHVDDSVRELQGTLKGVIVSSELLDKPIDIDLVKEVLERRKTIIKSKMTAESIVKKIAKNYEISVEEIKSQKRQKTILMPRQIAMYLIKTNLMITYDAIGKIFDRDHTTVMNAIKKIETQLEIDRDFVKELEELNRNIKD</sequence>
<dbReference type="HAMAP" id="MF_00377">
    <property type="entry name" value="DnaA_bact"/>
    <property type="match status" value="1"/>
</dbReference>
<comment type="caution">
    <text evidence="8">Lacks conserved residue(s) required for the propagation of feature annotation.</text>
</comment>
<feature type="binding site" evidence="8">
    <location>
        <position position="157"/>
    </location>
    <ligand>
        <name>ATP</name>
        <dbReference type="ChEBI" id="CHEBI:30616"/>
    </ligand>
</feature>
<dbReference type="InterPro" id="IPR013159">
    <property type="entry name" value="DnaA_C"/>
</dbReference>
<evidence type="ECO:0000256" key="9">
    <source>
        <dbReference type="NCBIfam" id="TIGR00362"/>
    </source>
</evidence>
<dbReference type="SUPFAM" id="SSF52540">
    <property type="entry name" value="P-loop containing nucleoside triphosphate hydrolases"/>
    <property type="match status" value="1"/>
</dbReference>
<evidence type="ECO:0000259" key="12">
    <source>
        <dbReference type="SMART" id="SM00382"/>
    </source>
</evidence>
<keyword evidence="4 8" id="KW-0547">Nucleotide-binding</keyword>
<dbReference type="GO" id="GO:0005524">
    <property type="term" value="F:ATP binding"/>
    <property type="evidence" value="ECO:0007669"/>
    <property type="project" value="UniProtKB-UniRule"/>
</dbReference>
<proteinExistence type="inferred from homology"/>
<dbReference type="GO" id="GO:0003688">
    <property type="term" value="F:DNA replication origin binding"/>
    <property type="evidence" value="ECO:0007669"/>
    <property type="project" value="UniProtKB-UniRule"/>
</dbReference>
<dbReference type="EMBL" id="CABWIB010000001">
    <property type="protein sequence ID" value="VWL84824.1"/>
    <property type="molecule type" value="Genomic_DNA"/>
</dbReference>
<dbReference type="InterPro" id="IPR027417">
    <property type="entry name" value="P-loop_NTPase"/>
</dbReference>